<dbReference type="AlphaFoldDB" id="A0A0A9A1C1"/>
<dbReference type="EMBL" id="GBRH01255090">
    <property type="protein sequence ID" value="JAD42805.1"/>
    <property type="molecule type" value="Transcribed_RNA"/>
</dbReference>
<name>A0A0A9A1C1_ARUDO</name>
<reference evidence="1" key="2">
    <citation type="journal article" date="2015" name="Data Brief">
        <title>Shoot transcriptome of the giant reed, Arundo donax.</title>
        <authorList>
            <person name="Barrero R.A."/>
            <person name="Guerrero F.D."/>
            <person name="Moolhuijzen P."/>
            <person name="Goolsby J.A."/>
            <person name="Tidwell J."/>
            <person name="Bellgard S.E."/>
            <person name="Bellgard M.I."/>
        </authorList>
    </citation>
    <scope>NUCLEOTIDE SEQUENCE</scope>
    <source>
        <tissue evidence="1">Shoot tissue taken approximately 20 cm above the soil surface</tissue>
    </source>
</reference>
<protein>
    <submittedName>
        <fullName evidence="1">Uncharacterized protein</fullName>
    </submittedName>
</protein>
<proteinExistence type="predicted"/>
<sequence>MCNLICHYLQVSLLVKLLALDL</sequence>
<organism evidence="1">
    <name type="scientific">Arundo donax</name>
    <name type="common">Giant reed</name>
    <name type="synonym">Donax arundinaceus</name>
    <dbReference type="NCBI Taxonomy" id="35708"/>
    <lineage>
        <taxon>Eukaryota</taxon>
        <taxon>Viridiplantae</taxon>
        <taxon>Streptophyta</taxon>
        <taxon>Embryophyta</taxon>
        <taxon>Tracheophyta</taxon>
        <taxon>Spermatophyta</taxon>
        <taxon>Magnoliopsida</taxon>
        <taxon>Liliopsida</taxon>
        <taxon>Poales</taxon>
        <taxon>Poaceae</taxon>
        <taxon>PACMAD clade</taxon>
        <taxon>Arundinoideae</taxon>
        <taxon>Arundineae</taxon>
        <taxon>Arundo</taxon>
    </lineage>
</organism>
<accession>A0A0A9A1C1</accession>
<evidence type="ECO:0000313" key="1">
    <source>
        <dbReference type="EMBL" id="JAD42805.1"/>
    </source>
</evidence>
<reference evidence="1" key="1">
    <citation type="submission" date="2014-09" db="EMBL/GenBank/DDBJ databases">
        <authorList>
            <person name="Magalhaes I.L.F."/>
            <person name="Oliveira U."/>
            <person name="Santos F.R."/>
            <person name="Vidigal T.H.D.A."/>
            <person name="Brescovit A.D."/>
            <person name="Santos A.J."/>
        </authorList>
    </citation>
    <scope>NUCLEOTIDE SEQUENCE</scope>
    <source>
        <tissue evidence="1">Shoot tissue taken approximately 20 cm above the soil surface</tissue>
    </source>
</reference>